<dbReference type="EMBL" id="AP011115">
    <property type="protein sequence ID" value="BAH48560.1"/>
    <property type="molecule type" value="Genomic_DNA"/>
</dbReference>
<dbReference type="PATRIC" id="fig|632772.20.peg.357"/>
<dbReference type="AlphaFoldDB" id="C1AR83"/>
<evidence type="ECO:0000313" key="1">
    <source>
        <dbReference type="EMBL" id="BAH48560.1"/>
    </source>
</evidence>
<dbReference type="STRING" id="632772.ROP_03130"/>
<evidence type="ECO:0000313" key="2">
    <source>
        <dbReference type="Proteomes" id="UP000002212"/>
    </source>
</evidence>
<name>C1AR83_RHOOB</name>
<sequence length="244" mass="26483">MGDTAVDAVAIYHATAANRRGTPWVALDYDVEPGSRHTLLQNLAGRGWRNPSPAFDGVDDLPSAVLSLHSADGRTLLIEDGTDVLFEGVVVPPHGWLEHVRMLGAVGVIAGAGITAAPDWQRQLPRLARESELLGSTATVTFSSAFGREDFHAFAYEVVSALRPALPAEALHDAGFALEDDRPHRAVLEVLDSAVQHRVAVPARIVDMLERRAVDRTSFGWRDARTLKRLLRKVHTDGRAPAGR</sequence>
<accession>C1AR83</accession>
<dbReference type="HOGENOM" id="CLU_1141881_0_0_11"/>
<dbReference type="KEGG" id="rop:ROP_03130"/>
<protein>
    <submittedName>
        <fullName evidence="1">Uncharacterized protein</fullName>
    </submittedName>
</protein>
<dbReference type="Proteomes" id="UP000002212">
    <property type="component" value="Chromosome"/>
</dbReference>
<dbReference type="OrthoDB" id="4454365at2"/>
<gene>
    <name evidence="1" type="ordered locus">ROP_03130</name>
</gene>
<dbReference type="RefSeq" id="WP_012687567.1">
    <property type="nucleotide sequence ID" value="NC_012522.1"/>
</dbReference>
<proteinExistence type="predicted"/>
<organism evidence="1 2">
    <name type="scientific">Rhodococcus opacus (strain B4)</name>
    <dbReference type="NCBI Taxonomy" id="632772"/>
    <lineage>
        <taxon>Bacteria</taxon>
        <taxon>Bacillati</taxon>
        <taxon>Actinomycetota</taxon>
        <taxon>Actinomycetes</taxon>
        <taxon>Mycobacteriales</taxon>
        <taxon>Nocardiaceae</taxon>
        <taxon>Rhodococcus</taxon>
    </lineage>
</organism>
<reference evidence="1 2" key="1">
    <citation type="submission" date="2009-03" db="EMBL/GenBank/DDBJ databases">
        <title>Comparison of the complete genome sequences of Rhodococcus erythropolis PR4 and Rhodococcus opacus B4.</title>
        <authorList>
            <person name="Takarada H."/>
            <person name="Sekine M."/>
            <person name="Hosoyama A."/>
            <person name="Yamada R."/>
            <person name="Fujisawa T."/>
            <person name="Omata S."/>
            <person name="Shimizu A."/>
            <person name="Tsukatani N."/>
            <person name="Tanikawa S."/>
            <person name="Fujita N."/>
            <person name="Harayama S."/>
        </authorList>
    </citation>
    <scope>NUCLEOTIDE SEQUENCE [LARGE SCALE GENOMIC DNA]</scope>
    <source>
        <strain evidence="1 2">B4</strain>
    </source>
</reference>